<dbReference type="STRING" id="303518.ENSPNYP00000032038"/>
<dbReference type="SUPFAM" id="SSF53098">
    <property type="entry name" value="Ribonuclease H-like"/>
    <property type="match status" value="1"/>
</dbReference>
<dbReference type="Pfam" id="PF00665">
    <property type="entry name" value="rve"/>
    <property type="match status" value="1"/>
</dbReference>
<accession>A0A3B4HD86</accession>
<dbReference type="InterPro" id="IPR012337">
    <property type="entry name" value="RNaseH-like_sf"/>
</dbReference>
<dbReference type="GO" id="GO:0015074">
    <property type="term" value="P:DNA integration"/>
    <property type="evidence" value="ECO:0007669"/>
    <property type="project" value="InterPro"/>
</dbReference>
<protein>
    <recommendedName>
        <fullName evidence="2">Integrase catalytic domain-containing protein</fullName>
    </recommendedName>
</protein>
<feature type="domain" description="Integrase catalytic" evidence="2">
    <location>
        <begin position="34"/>
        <end position="191"/>
    </location>
</feature>
<feature type="compositionally biased region" description="Polar residues" evidence="1">
    <location>
        <begin position="304"/>
        <end position="316"/>
    </location>
</feature>
<organism evidence="3">
    <name type="scientific">Pundamilia nyererei</name>
    <dbReference type="NCBI Taxonomy" id="303518"/>
    <lineage>
        <taxon>Eukaryota</taxon>
        <taxon>Metazoa</taxon>
        <taxon>Chordata</taxon>
        <taxon>Craniata</taxon>
        <taxon>Vertebrata</taxon>
        <taxon>Euteleostomi</taxon>
        <taxon>Actinopterygii</taxon>
        <taxon>Neopterygii</taxon>
        <taxon>Teleostei</taxon>
        <taxon>Neoteleostei</taxon>
        <taxon>Acanthomorphata</taxon>
        <taxon>Ovalentaria</taxon>
        <taxon>Cichlomorphae</taxon>
        <taxon>Cichliformes</taxon>
        <taxon>Cichlidae</taxon>
        <taxon>African cichlids</taxon>
        <taxon>Pseudocrenilabrinae</taxon>
        <taxon>Haplochromini</taxon>
        <taxon>Pundamilia</taxon>
    </lineage>
</organism>
<feature type="region of interest" description="Disordered" evidence="1">
    <location>
        <begin position="289"/>
        <end position="333"/>
    </location>
</feature>
<dbReference type="PROSITE" id="PS50994">
    <property type="entry name" value="INTEGRASE"/>
    <property type="match status" value="1"/>
</dbReference>
<evidence type="ECO:0000259" key="2">
    <source>
        <dbReference type="PROSITE" id="PS50994"/>
    </source>
</evidence>
<reference evidence="3" key="1">
    <citation type="submission" date="2023-09" db="UniProtKB">
        <authorList>
            <consortium name="Ensembl"/>
        </authorList>
    </citation>
    <scope>IDENTIFICATION</scope>
</reference>
<name>A0A3B4HD86_9CICH</name>
<dbReference type="GeneTree" id="ENSGT01050000244855"/>
<sequence length="333" mass="37429">MDELVHEIMSTCTTCQSCDKTAAVSPALLQPIKFPEGPFQHVAVDIVGPFEQGTYDCRFAITLVDYFSNWPEVAFTPNASTATVIAFLTSVFAREGNPYEITTDNGPQFTSAAFAEFLAERGIKHIRTRVYHPQANGCVERFNRVLKNSIQTVQATQRPWKTVVTELLQNYRATPHATTGESPFQLLRGRAMRTKLNILPPPKDAGQYDHIRSKVTLTQKRSALYTDRKRGAKPTKVTVGASVRVRKPFHVGKGEPQYTKPLEVQHQTGESSFILSDGRRWNAARLSLVPENSKHTQRADTEAENISSAQTATRPTLQRDRQPPRWTKDFVMK</sequence>
<feature type="compositionally biased region" description="Basic and acidic residues" evidence="1">
    <location>
        <begin position="292"/>
        <end position="301"/>
    </location>
</feature>
<dbReference type="AlphaFoldDB" id="A0A3B4HD86"/>
<evidence type="ECO:0000256" key="1">
    <source>
        <dbReference type="SAM" id="MobiDB-lite"/>
    </source>
</evidence>
<dbReference type="InterPro" id="IPR001584">
    <property type="entry name" value="Integrase_cat-core"/>
</dbReference>
<evidence type="ECO:0000313" key="3">
    <source>
        <dbReference type="Ensembl" id="ENSPNYP00000032038.1"/>
    </source>
</evidence>
<dbReference type="Gene3D" id="3.30.420.10">
    <property type="entry name" value="Ribonuclease H-like superfamily/Ribonuclease H"/>
    <property type="match status" value="1"/>
</dbReference>
<dbReference type="Ensembl" id="ENSPNYT00000032807.1">
    <property type="protein sequence ID" value="ENSPNYP00000032038.1"/>
    <property type="gene ID" value="ENSPNYG00000024182.1"/>
</dbReference>
<dbReference type="PANTHER" id="PTHR37984:SF15">
    <property type="entry name" value="INTEGRASE CATALYTIC DOMAIN-CONTAINING PROTEIN"/>
    <property type="match status" value="1"/>
</dbReference>
<dbReference type="InterPro" id="IPR036397">
    <property type="entry name" value="RNaseH_sf"/>
</dbReference>
<dbReference type="InterPro" id="IPR050951">
    <property type="entry name" value="Retrovirus_Pol_polyprotein"/>
</dbReference>
<feature type="compositionally biased region" description="Basic and acidic residues" evidence="1">
    <location>
        <begin position="317"/>
        <end position="333"/>
    </location>
</feature>
<dbReference type="FunFam" id="3.30.420.10:FF:000063">
    <property type="entry name" value="Retrovirus-related Pol polyprotein from transposon 297-like Protein"/>
    <property type="match status" value="1"/>
</dbReference>
<dbReference type="PANTHER" id="PTHR37984">
    <property type="entry name" value="PROTEIN CBG26694"/>
    <property type="match status" value="1"/>
</dbReference>
<dbReference type="GO" id="GO:0003676">
    <property type="term" value="F:nucleic acid binding"/>
    <property type="evidence" value="ECO:0007669"/>
    <property type="project" value="InterPro"/>
</dbReference>
<proteinExistence type="predicted"/>